<accession>A0A835EED3</accession>
<proteinExistence type="predicted"/>
<dbReference type="Proteomes" id="UP000636709">
    <property type="component" value="Unassembled WGS sequence"/>
</dbReference>
<reference evidence="2" key="1">
    <citation type="submission" date="2020-07" db="EMBL/GenBank/DDBJ databases">
        <title>Genome sequence and genetic diversity analysis of an under-domesticated orphan crop, white fonio (Digitaria exilis).</title>
        <authorList>
            <person name="Bennetzen J.L."/>
            <person name="Chen S."/>
            <person name="Ma X."/>
            <person name="Wang X."/>
            <person name="Yssel A.E.J."/>
            <person name="Chaluvadi S.R."/>
            <person name="Johnson M."/>
            <person name="Gangashetty P."/>
            <person name="Hamidou F."/>
            <person name="Sanogo M.D."/>
            <person name="Zwaenepoel A."/>
            <person name="Wallace J."/>
            <person name="Van De Peer Y."/>
            <person name="Van Deynze A."/>
        </authorList>
    </citation>
    <scope>NUCLEOTIDE SEQUENCE</scope>
    <source>
        <tissue evidence="2">Leaves</tissue>
    </source>
</reference>
<dbReference type="AlphaFoldDB" id="A0A835EED3"/>
<name>A0A835EED3_9POAL</name>
<dbReference type="EMBL" id="JACEFO010002121">
    <property type="protein sequence ID" value="KAF8680643.1"/>
    <property type="molecule type" value="Genomic_DNA"/>
</dbReference>
<keyword evidence="3" id="KW-1185">Reference proteome</keyword>
<evidence type="ECO:0000313" key="3">
    <source>
        <dbReference type="Proteomes" id="UP000636709"/>
    </source>
</evidence>
<organism evidence="2 3">
    <name type="scientific">Digitaria exilis</name>
    <dbReference type="NCBI Taxonomy" id="1010633"/>
    <lineage>
        <taxon>Eukaryota</taxon>
        <taxon>Viridiplantae</taxon>
        <taxon>Streptophyta</taxon>
        <taxon>Embryophyta</taxon>
        <taxon>Tracheophyta</taxon>
        <taxon>Spermatophyta</taxon>
        <taxon>Magnoliopsida</taxon>
        <taxon>Liliopsida</taxon>
        <taxon>Poales</taxon>
        <taxon>Poaceae</taxon>
        <taxon>PACMAD clade</taxon>
        <taxon>Panicoideae</taxon>
        <taxon>Panicodae</taxon>
        <taxon>Paniceae</taxon>
        <taxon>Anthephorinae</taxon>
        <taxon>Digitaria</taxon>
    </lineage>
</organism>
<keyword evidence="1" id="KW-0732">Signal</keyword>
<protein>
    <submittedName>
        <fullName evidence="2">Uncharacterized protein</fullName>
    </submittedName>
</protein>
<evidence type="ECO:0000256" key="1">
    <source>
        <dbReference type="SAM" id="SignalP"/>
    </source>
</evidence>
<dbReference type="OrthoDB" id="695658at2759"/>
<sequence length="167" mass="17375">MAANNKSLLPAGTLYCFLLLLAAQAKDTTIVVIGGQARCKSDPSRIISNTTLKLVIDKDEIPGGTVMTTSTGQVAMAVKLRSQEEVTSVTKGKAYLVAPPHACGAPSIPPGTVMAARVIVTAEQTISTATNIGDAARPRINGDTSSESKPTIKVVLCEPECIVCHTI</sequence>
<evidence type="ECO:0000313" key="2">
    <source>
        <dbReference type="EMBL" id="KAF8680643.1"/>
    </source>
</evidence>
<gene>
    <name evidence="2" type="ORF">HU200_045673</name>
</gene>
<feature type="chain" id="PRO_5032411718" evidence="1">
    <location>
        <begin position="26"/>
        <end position="167"/>
    </location>
</feature>
<comment type="caution">
    <text evidence="2">The sequence shown here is derived from an EMBL/GenBank/DDBJ whole genome shotgun (WGS) entry which is preliminary data.</text>
</comment>
<feature type="signal peptide" evidence="1">
    <location>
        <begin position="1"/>
        <end position="25"/>
    </location>
</feature>